<evidence type="ECO:0000256" key="13">
    <source>
        <dbReference type="ARBA" id="ARBA00023008"/>
    </source>
</evidence>
<evidence type="ECO:0000256" key="1">
    <source>
        <dbReference type="ARBA" id="ARBA00004127"/>
    </source>
</evidence>
<dbReference type="PRINTS" id="PR00119">
    <property type="entry name" value="CATATPASE"/>
</dbReference>
<name>A0ABN8G5B8_9BACL</name>
<protein>
    <recommendedName>
        <fullName evidence="3">P-type Cu(+) transporter</fullName>
        <ecNumber evidence="3">7.2.2.8</ecNumber>
    </recommendedName>
</protein>
<keyword evidence="5" id="KW-0597">Phosphoprotein</keyword>
<evidence type="ECO:0000256" key="16">
    <source>
        <dbReference type="ARBA" id="ARBA00049289"/>
    </source>
</evidence>
<dbReference type="InterPro" id="IPR018303">
    <property type="entry name" value="ATPase_P-typ_P_site"/>
</dbReference>
<dbReference type="PRINTS" id="PR00120">
    <property type="entry name" value="HATPASE"/>
</dbReference>
<dbReference type="InterPro" id="IPR036412">
    <property type="entry name" value="HAD-like_sf"/>
</dbReference>
<dbReference type="InterPro" id="IPR017969">
    <property type="entry name" value="Heavy-metal-associated_CS"/>
</dbReference>
<proteinExistence type="inferred from homology"/>
<dbReference type="Gene3D" id="3.40.1110.10">
    <property type="entry name" value="Calcium-transporting ATPase, cytoplasmic domain N"/>
    <property type="match status" value="1"/>
</dbReference>
<evidence type="ECO:0000256" key="3">
    <source>
        <dbReference type="ARBA" id="ARBA00012517"/>
    </source>
</evidence>
<dbReference type="CDD" id="cd00371">
    <property type="entry name" value="HMA"/>
    <property type="match status" value="1"/>
</dbReference>
<dbReference type="EC" id="7.2.2.8" evidence="3"/>
<evidence type="ECO:0000256" key="5">
    <source>
        <dbReference type="ARBA" id="ARBA00022553"/>
    </source>
</evidence>
<dbReference type="InterPro" id="IPR027256">
    <property type="entry name" value="P-typ_ATPase_IB"/>
</dbReference>
<dbReference type="InterPro" id="IPR023298">
    <property type="entry name" value="ATPase_P-typ_TM_dom_sf"/>
</dbReference>
<feature type="transmembrane region" description="Helical" evidence="17">
    <location>
        <begin position="210"/>
        <end position="228"/>
    </location>
</feature>
<keyword evidence="12 17" id="KW-1133">Transmembrane helix</keyword>
<keyword evidence="10 17" id="KW-0067">ATP-binding</keyword>
<dbReference type="PROSITE" id="PS50846">
    <property type="entry name" value="HMA_2"/>
    <property type="match status" value="1"/>
</dbReference>
<keyword evidence="4" id="KW-0813">Transport</keyword>
<feature type="transmembrane region" description="Helical" evidence="17">
    <location>
        <begin position="29"/>
        <end position="47"/>
    </location>
</feature>
<dbReference type="Pfam" id="PF00702">
    <property type="entry name" value="Hydrolase"/>
    <property type="match status" value="1"/>
</dbReference>
<dbReference type="Gene3D" id="2.70.150.10">
    <property type="entry name" value="Calcium-transporting ATPase, cytoplasmic transduction domain A"/>
    <property type="match status" value="1"/>
</dbReference>
<dbReference type="PANTHER" id="PTHR43520:SF8">
    <property type="entry name" value="P-TYPE CU(+) TRANSPORTER"/>
    <property type="match status" value="1"/>
</dbReference>
<reference evidence="19" key="1">
    <citation type="submission" date="2022-01" db="EMBL/GenBank/DDBJ databases">
        <authorList>
            <person name="Criscuolo A."/>
        </authorList>
    </citation>
    <scope>NUCLEOTIDE SEQUENCE</scope>
    <source>
        <strain evidence="19">CIP111893</strain>
    </source>
</reference>
<dbReference type="Pfam" id="PF00122">
    <property type="entry name" value="E1-E2_ATPase"/>
    <property type="match status" value="1"/>
</dbReference>
<feature type="transmembrane region" description="Helical" evidence="17">
    <location>
        <begin position="764"/>
        <end position="784"/>
    </location>
</feature>
<sequence>MLDFVDLKERCLEVLFETKDGLLHKADPYTYLYLHTYLLINFCMLLYRNPINLSWINLFCHIVILKLLQTSEGKLMAGGMRVGDVRGGAVELDLRIGGMSCTACAARIERAVGRLEGVSGISVHYAARSANIRYAPDVVTTSGIVDAIGKLGFQASPLGGSDNSAHNEIGSLLARFVLSALLTLPLLWAMAHHYTWLRGVPVPLLLQEPLLQFGLAAIVQFFIGKPFYFRAYYALRERSANMDVLIAIGTSAAFGYSYYAMMAGMPLYFETSAVVISAVLLGKLLETAASERVMRENDGYAAMQAREAVVVRSGSRLRVPLRHVHIGEQIIAEAGCPIPADGCIIAGHALIDESFLSGESMPIVKTAGDRVFAGTCVHGDGELRIRVEALQGDTLLSRIAALTRQAQSTKSSIGRKVDRLAAIFVPVMIVLSLSTLLLWLIVLKPGDAGTAAVHALAVLLAACPCALGLAAPISLVLASGRLARRGIVLREAGALERLAQMDMIVLDKTGTLTEGKPSLTEMTASSGAVNALLRAAAAVEAGSQHPFAGAIMEAARLAGIVVPSAVQFHSSPGIGVEAIVEGKHIGIGNIRYGTGQGWEPGRAEQLFAARKESEGETVLYLAIDGECRGAFAFADSLKRSSKEAVAALQAAGVSVLLATGDHSAAAVHTARAAGVVEVYDSMLPEQKAALVRSLQKKGHMVGMAGDGWNDAPALAAADVSFAMGGGTEAALQAGQLTLVRARLTGIVEALLISRLTLRNIRQNLAFAFLYNAIIIPFAAVGGLLPWMAGTAMALSSLSVVGNAIRLNGQLRRAVERREAR</sequence>
<dbReference type="InterPro" id="IPR023214">
    <property type="entry name" value="HAD_sf"/>
</dbReference>
<dbReference type="PROSITE" id="PS00154">
    <property type="entry name" value="ATPASE_E1_E2"/>
    <property type="match status" value="1"/>
</dbReference>
<feature type="transmembrane region" description="Helical" evidence="17">
    <location>
        <begin position="240"/>
        <end position="259"/>
    </location>
</feature>
<gene>
    <name evidence="19" type="primary">copA</name>
    <name evidence="19" type="ORF">PAECIP111893_00905</name>
</gene>
<evidence type="ECO:0000256" key="4">
    <source>
        <dbReference type="ARBA" id="ARBA00022448"/>
    </source>
</evidence>
<comment type="caution">
    <text evidence="19">The sequence shown here is derived from an EMBL/GenBank/DDBJ whole genome shotgun (WGS) entry which is preliminary data.</text>
</comment>
<dbReference type="SUPFAM" id="SSF55008">
    <property type="entry name" value="HMA, heavy metal-associated domain"/>
    <property type="match status" value="1"/>
</dbReference>
<organism evidence="19 20">
    <name type="scientific">Paenibacillus plantiphilus</name>
    <dbReference type="NCBI Taxonomy" id="2905650"/>
    <lineage>
        <taxon>Bacteria</taxon>
        <taxon>Bacillati</taxon>
        <taxon>Bacillota</taxon>
        <taxon>Bacilli</taxon>
        <taxon>Bacillales</taxon>
        <taxon>Paenibacillaceae</taxon>
        <taxon>Paenibacillus</taxon>
    </lineage>
</organism>
<dbReference type="Gene3D" id="3.40.50.1000">
    <property type="entry name" value="HAD superfamily/HAD-like"/>
    <property type="match status" value="1"/>
</dbReference>
<keyword evidence="20" id="KW-1185">Reference proteome</keyword>
<feature type="transmembrane region" description="Helical" evidence="17">
    <location>
        <begin position="172"/>
        <end position="190"/>
    </location>
</feature>
<accession>A0ABN8G5B8</accession>
<evidence type="ECO:0000256" key="9">
    <source>
        <dbReference type="ARBA" id="ARBA00022796"/>
    </source>
</evidence>
<dbReference type="PANTHER" id="PTHR43520">
    <property type="entry name" value="ATP7, ISOFORM B"/>
    <property type="match status" value="1"/>
</dbReference>
<keyword evidence="8 17" id="KW-0547">Nucleotide-binding</keyword>
<evidence type="ECO:0000256" key="7">
    <source>
        <dbReference type="ARBA" id="ARBA00022723"/>
    </source>
</evidence>
<evidence type="ECO:0000313" key="20">
    <source>
        <dbReference type="Proteomes" id="UP000838686"/>
    </source>
</evidence>
<dbReference type="InterPro" id="IPR008250">
    <property type="entry name" value="ATPase_P-typ_transduc_dom_A_sf"/>
</dbReference>
<keyword evidence="13" id="KW-0186">Copper</keyword>
<keyword evidence="14" id="KW-0406">Ion transport</keyword>
<evidence type="ECO:0000259" key="18">
    <source>
        <dbReference type="PROSITE" id="PS50846"/>
    </source>
</evidence>
<evidence type="ECO:0000256" key="11">
    <source>
        <dbReference type="ARBA" id="ARBA00022967"/>
    </source>
</evidence>
<dbReference type="InterPro" id="IPR036163">
    <property type="entry name" value="HMA_dom_sf"/>
</dbReference>
<evidence type="ECO:0000256" key="14">
    <source>
        <dbReference type="ARBA" id="ARBA00023065"/>
    </source>
</evidence>
<feature type="transmembrane region" description="Helical" evidence="17">
    <location>
        <begin position="420"/>
        <end position="442"/>
    </location>
</feature>
<dbReference type="NCBIfam" id="TIGR01511">
    <property type="entry name" value="ATPase-IB1_Cu"/>
    <property type="match status" value="1"/>
</dbReference>
<dbReference type="Gene3D" id="3.30.70.100">
    <property type="match status" value="1"/>
</dbReference>
<dbReference type="SUPFAM" id="SSF81653">
    <property type="entry name" value="Calcium ATPase, transduction domain A"/>
    <property type="match status" value="1"/>
</dbReference>
<keyword evidence="17" id="KW-1003">Cell membrane</keyword>
<dbReference type="Pfam" id="PF00403">
    <property type="entry name" value="HMA"/>
    <property type="match status" value="1"/>
</dbReference>
<evidence type="ECO:0000256" key="15">
    <source>
        <dbReference type="ARBA" id="ARBA00023136"/>
    </source>
</evidence>
<dbReference type="InterPro" id="IPR006121">
    <property type="entry name" value="HMA_dom"/>
</dbReference>
<evidence type="ECO:0000256" key="10">
    <source>
        <dbReference type="ARBA" id="ARBA00022840"/>
    </source>
</evidence>
<dbReference type="SUPFAM" id="SSF56784">
    <property type="entry name" value="HAD-like"/>
    <property type="match status" value="1"/>
</dbReference>
<keyword evidence="7 17" id="KW-0479">Metal-binding</keyword>
<dbReference type="NCBIfam" id="TIGR01525">
    <property type="entry name" value="ATPase-IB_hvy"/>
    <property type="match status" value="1"/>
</dbReference>
<evidence type="ECO:0000256" key="2">
    <source>
        <dbReference type="ARBA" id="ARBA00006024"/>
    </source>
</evidence>
<dbReference type="NCBIfam" id="TIGR01494">
    <property type="entry name" value="ATPase_P-type"/>
    <property type="match status" value="2"/>
</dbReference>
<comment type="subcellular location">
    <subcellularLocation>
        <location evidence="17">Cell membrane</location>
    </subcellularLocation>
    <subcellularLocation>
        <location evidence="1">Endomembrane system</location>
        <topology evidence="1">Multi-pass membrane protein</topology>
    </subcellularLocation>
</comment>
<keyword evidence="6 17" id="KW-0812">Transmembrane</keyword>
<evidence type="ECO:0000313" key="19">
    <source>
        <dbReference type="EMBL" id="CAH1197715.1"/>
    </source>
</evidence>
<evidence type="ECO:0000256" key="6">
    <source>
        <dbReference type="ARBA" id="ARBA00022692"/>
    </source>
</evidence>
<dbReference type="InterPro" id="IPR023299">
    <property type="entry name" value="ATPase_P-typ_cyto_dom_N"/>
</dbReference>
<keyword evidence="15 17" id="KW-0472">Membrane</keyword>
<dbReference type="SUPFAM" id="SSF81660">
    <property type="entry name" value="Metal cation-transporting ATPase, ATP-binding domain N"/>
    <property type="match status" value="1"/>
</dbReference>
<dbReference type="PROSITE" id="PS01047">
    <property type="entry name" value="HMA_1"/>
    <property type="match status" value="1"/>
</dbReference>
<evidence type="ECO:0000256" key="8">
    <source>
        <dbReference type="ARBA" id="ARBA00022741"/>
    </source>
</evidence>
<dbReference type="SUPFAM" id="SSF81665">
    <property type="entry name" value="Calcium ATPase, transmembrane domain M"/>
    <property type="match status" value="1"/>
</dbReference>
<feature type="domain" description="HMA" evidence="18">
    <location>
        <begin position="90"/>
        <end position="156"/>
    </location>
</feature>
<keyword evidence="9" id="KW-0187">Copper transport</keyword>
<dbReference type="InterPro" id="IPR059000">
    <property type="entry name" value="ATPase_P-type_domA"/>
</dbReference>
<feature type="transmembrane region" description="Helical" evidence="17">
    <location>
        <begin position="454"/>
        <end position="478"/>
    </location>
</feature>
<feature type="transmembrane region" description="Helical" evidence="17">
    <location>
        <begin position="265"/>
        <end position="285"/>
    </location>
</feature>
<dbReference type="InterPro" id="IPR001757">
    <property type="entry name" value="P_typ_ATPase"/>
</dbReference>
<comment type="catalytic activity">
    <reaction evidence="16">
        <text>Cu(+)(in) + ATP + H2O = Cu(+)(out) + ADP + phosphate + H(+)</text>
        <dbReference type="Rhea" id="RHEA:25792"/>
        <dbReference type="ChEBI" id="CHEBI:15377"/>
        <dbReference type="ChEBI" id="CHEBI:15378"/>
        <dbReference type="ChEBI" id="CHEBI:30616"/>
        <dbReference type="ChEBI" id="CHEBI:43474"/>
        <dbReference type="ChEBI" id="CHEBI:49552"/>
        <dbReference type="ChEBI" id="CHEBI:456216"/>
        <dbReference type="EC" id="7.2.2.8"/>
    </reaction>
</comment>
<evidence type="ECO:0000256" key="12">
    <source>
        <dbReference type="ARBA" id="ARBA00022989"/>
    </source>
</evidence>
<dbReference type="Proteomes" id="UP000838686">
    <property type="component" value="Unassembled WGS sequence"/>
</dbReference>
<dbReference type="EMBL" id="CAKMMF010000004">
    <property type="protein sequence ID" value="CAH1197715.1"/>
    <property type="molecule type" value="Genomic_DNA"/>
</dbReference>
<comment type="similarity">
    <text evidence="2 17">Belongs to the cation transport ATPase (P-type) (TC 3.A.3) family. Type IB subfamily.</text>
</comment>
<keyword evidence="11" id="KW-1278">Translocase</keyword>
<evidence type="ECO:0000256" key="17">
    <source>
        <dbReference type="RuleBase" id="RU362081"/>
    </source>
</evidence>